<dbReference type="Proteomes" id="UP001259492">
    <property type="component" value="Unassembled WGS sequence"/>
</dbReference>
<comment type="caution">
    <text evidence="2">The sequence shown here is derived from an EMBL/GenBank/DDBJ whole genome shotgun (WGS) entry which is preliminary data.</text>
</comment>
<evidence type="ECO:0000256" key="1">
    <source>
        <dbReference type="SAM" id="Phobius"/>
    </source>
</evidence>
<keyword evidence="3" id="KW-1185">Reference proteome</keyword>
<protein>
    <submittedName>
        <fullName evidence="2">DUF6090 family protein</fullName>
    </submittedName>
</protein>
<keyword evidence="1" id="KW-0472">Membrane</keyword>
<feature type="transmembrane region" description="Helical" evidence="1">
    <location>
        <begin position="21"/>
        <end position="42"/>
    </location>
</feature>
<gene>
    <name evidence="2" type="ORF">RM697_06525</name>
</gene>
<reference evidence="2 3" key="1">
    <citation type="submission" date="2023-09" db="EMBL/GenBank/DDBJ databases">
        <authorList>
            <person name="Rey-Velasco X."/>
        </authorList>
    </citation>
    <scope>NUCLEOTIDE SEQUENCE [LARGE SCALE GENOMIC DNA]</scope>
    <source>
        <strain evidence="2 3">W332</strain>
    </source>
</reference>
<keyword evidence="1" id="KW-0812">Transmembrane</keyword>
<name>A0ABU2YJF0_9FLAO</name>
<evidence type="ECO:0000313" key="2">
    <source>
        <dbReference type="EMBL" id="MDT0558291.1"/>
    </source>
</evidence>
<evidence type="ECO:0000313" key="3">
    <source>
        <dbReference type="Proteomes" id="UP001259492"/>
    </source>
</evidence>
<keyword evidence="1" id="KW-1133">Transmembrane helix</keyword>
<accession>A0ABU2YJF0</accession>
<dbReference type="EMBL" id="JAVRIA010000003">
    <property type="protein sequence ID" value="MDT0558291.1"/>
    <property type="molecule type" value="Genomic_DNA"/>
</dbReference>
<dbReference type="Pfam" id="PF19578">
    <property type="entry name" value="DUF6090"/>
    <property type="match status" value="1"/>
</dbReference>
<dbReference type="InterPro" id="IPR045749">
    <property type="entry name" value="DUF6090"/>
</dbReference>
<dbReference type="RefSeq" id="WP_311427065.1">
    <property type="nucleotide sequence ID" value="NZ_JAVRIA010000003.1"/>
</dbReference>
<sequence>MIKFFRHIRKSMINQNRTKKYLLYAIGEILLVVIGILIALQINIWNENRKDLEQGSILMKELLNEFEFHVKTFDWALDMQTESYESQKTIFGVKDLNSLSADSLFNFFGFSNIDVNITSNTYEKIKNQGIGTLSQNDSLNKAINNCLMGSVKLYNRRIDYYLEREKIYLNHIRESNIEFNFDLIKGIETIPEEEIKQDIINFIKLPKTKLLIQQNYKDKESAINFIIDYKKYWLELMKAIHKELKVKEPNLEPLPKFEDYLDYKIN</sequence>
<proteinExistence type="predicted"/>
<organism evidence="2 3">
    <name type="scientific">Microcosmobacter mediterraneus</name>
    <dbReference type="NCBI Taxonomy" id="3075607"/>
    <lineage>
        <taxon>Bacteria</taxon>
        <taxon>Pseudomonadati</taxon>
        <taxon>Bacteroidota</taxon>
        <taxon>Flavobacteriia</taxon>
        <taxon>Flavobacteriales</taxon>
        <taxon>Flavobacteriaceae</taxon>
        <taxon>Microcosmobacter</taxon>
    </lineage>
</organism>